<dbReference type="EMBL" id="JACHBL010000001">
    <property type="protein sequence ID" value="MBB5599163.1"/>
    <property type="molecule type" value="Genomic_DNA"/>
</dbReference>
<dbReference type="InterPro" id="IPR009078">
    <property type="entry name" value="Ferritin-like_SF"/>
</dbReference>
<dbReference type="SUPFAM" id="SSF47240">
    <property type="entry name" value="Ferritin-like"/>
    <property type="match status" value="1"/>
</dbReference>
<gene>
    <name evidence="2" type="ORF">BKA12_002243</name>
</gene>
<protein>
    <submittedName>
        <fullName evidence="2">Ferritin</fullName>
    </submittedName>
</protein>
<dbReference type="Gene3D" id="1.20.1260.10">
    <property type="match status" value="1"/>
</dbReference>
<evidence type="ECO:0000259" key="1">
    <source>
        <dbReference type="PROSITE" id="PS50905"/>
    </source>
</evidence>
<dbReference type="InterPro" id="IPR008331">
    <property type="entry name" value="Ferritin_DPS_dom"/>
</dbReference>
<dbReference type="Pfam" id="PF00210">
    <property type="entry name" value="Ferritin"/>
    <property type="match status" value="1"/>
</dbReference>
<dbReference type="PROSITE" id="PS50905">
    <property type="entry name" value="FERRITIN_LIKE"/>
    <property type="match status" value="1"/>
</dbReference>
<evidence type="ECO:0000313" key="3">
    <source>
        <dbReference type="Proteomes" id="UP000523863"/>
    </source>
</evidence>
<feature type="domain" description="Ferritin-like diiron" evidence="1">
    <location>
        <begin position="1"/>
        <end position="79"/>
    </location>
</feature>
<proteinExistence type="predicted"/>
<name>A0A7W9DBX2_9MICC</name>
<dbReference type="AlphaFoldDB" id="A0A7W9DBX2"/>
<dbReference type="InterPro" id="IPR009040">
    <property type="entry name" value="Ferritin-like_diiron"/>
</dbReference>
<sequence>MTLEMEASIVYRQMAIAIKVLNLPGIAQWFRAQSEEEIVHCEKFIKHMTDRDAHPTFLATSAVKIKVAAALEARVQPAE</sequence>
<reference evidence="2 3" key="1">
    <citation type="submission" date="2020-08" db="EMBL/GenBank/DDBJ databases">
        <title>Sequencing the genomes of 1000 actinobacteria strains.</title>
        <authorList>
            <person name="Klenk H.-P."/>
        </authorList>
    </citation>
    <scope>NUCLEOTIDE SEQUENCE [LARGE SCALE GENOMIC DNA]</scope>
    <source>
        <strain evidence="2 3">DSM 23694</strain>
    </source>
</reference>
<accession>A0A7W9DBX2</accession>
<comment type="caution">
    <text evidence="2">The sequence shown here is derived from an EMBL/GenBank/DDBJ whole genome shotgun (WGS) entry which is preliminary data.</text>
</comment>
<dbReference type="GO" id="GO:0008199">
    <property type="term" value="F:ferric iron binding"/>
    <property type="evidence" value="ECO:0007669"/>
    <property type="project" value="InterPro"/>
</dbReference>
<organism evidence="2 3">
    <name type="scientific">Neomicrococcus lactis</name>
    <dbReference type="NCBI Taxonomy" id="732241"/>
    <lineage>
        <taxon>Bacteria</taxon>
        <taxon>Bacillati</taxon>
        <taxon>Actinomycetota</taxon>
        <taxon>Actinomycetes</taxon>
        <taxon>Micrococcales</taxon>
        <taxon>Micrococcaceae</taxon>
        <taxon>Neomicrococcus</taxon>
    </lineage>
</organism>
<keyword evidence="3" id="KW-1185">Reference proteome</keyword>
<dbReference type="Proteomes" id="UP000523863">
    <property type="component" value="Unassembled WGS sequence"/>
</dbReference>
<evidence type="ECO:0000313" key="2">
    <source>
        <dbReference type="EMBL" id="MBB5599163.1"/>
    </source>
</evidence>
<dbReference type="InterPro" id="IPR012347">
    <property type="entry name" value="Ferritin-like"/>
</dbReference>